<evidence type="ECO:0000256" key="1">
    <source>
        <dbReference type="ARBA" id="ARBA00022723"/>
    </source>
</evidence>
<dbReference type="STRING" id="1088818.A0A2I0A1X1"/>
<dbReference type="GO" id="GO:0046872">
    <property type="term" value="F:metal ion binding"/>
    <property type="evidence" value="ECO:0007669"/>
    <property type="project" value="UniProtKB-KW"/>
</dbReference>
<dbReference type="FunFam" id="3.30.70.100:FF:000047">
    <property type="entry name" value="Copper-transporting ATPase PAA1, chloroplastic"/>
    <property type="match status" value="1"/>
</dbReference>
<accession>A0A2I0A1X1</accession>
<dbReference type="AlphaFoldDB" id="A0A2I0A1X1"/>
<organism evidence="4 5">
    <name type="scientific">Apostasia shenzhenica</name>
    <dbReference type="NCBI Taxonomy" id="1088818"/>
    <lineage>
        <taxon>Eukaryota</taxon>
        <taxon>Viridiplantae</taxon>
        <taxon>Streptophyta</taxon>
        <taxon>Embryophyta</taxon>
        <taxon>Tracheophyta</taxon>
        <taxon>Spermatophyta</taxon>
        <taxon>Magnoliopsida</taxon>
        <taxon>Liliopsida</taxon>
        <taxon>Asparagales</taxon>
        <taxon>Orchidaceae</taxon>
        <taxon>Apostasioideae</taxon>
        <taxon>Apostasia</taxon>
    </lineage>
</organism>
<dbReference type="Pfam" id="PF00403">
    <property type="entry name" value="HMA"/>
    <property type="match status" value="1"/>
</dbReference>
<dbReference type="PROSITE" id="PS50846">
    <property type="entry name" value="HMA_2"/>
    <property type="match status" value="1"/>
</dbReference>
<evidence type="ECO:0000313" key="4">
    <source>
        <dbReference type="EMBL" id="PKA49538.1"/>
    </source>
</evidence>
<dbReference type="CDD" id="cd00371">
    <property type="entry name" value="HMA"/>
    <property type="match status" value="1"/>
</dbReference>
<dbReference type="OrthoDB" id="689350at2759"/>
<keyword evidence="1" id="KW-0479">Metal-binding</keyword>
<dbReference type="Gene3D" id="3.30.70.100">
    <property type="match status" value="1"/>
</dbReference>
<dbReference type="Proteomes" id="UP000236161">
    <property type="component" value="Unassembled WGS sequence"/>
</dbReference>
<evidence type="ECO:0000313" key="5">
    <source>
        <dbReference type="Proteomes" id="UP000236161"/>
    </source>
</evidence>
<dbReference type="EMBL" id="KZ452037">
    <property type="protein sequence ID" value="PKA49538.1"/>
    <property type="molecule type" value="Genomic_DNA"/>
</dbReference>
<sequence length="214" mass="22108">MFQSTSLLNSPFLFSCQTLVLSPSSFRHQFRLYKPSDAGRPSCVAGSSRPRAVDSLSMSFSGSFPWFSSLSMPSPCILACISSSESLSGSGGGGDGLAGGFSGGGDDGDGGSNGREAEASSVVGETEETLALGSDVIVLSVGGMTCGGCAASVKRILESQSLVTSATVYLEKEVAVVWLAPEAKDAENWKQHLGEKLANHLTTCGFKSNLQGNF</sequence>
<dbReference type="InterPro" id="IPR006121">
    <property type="entry name" value="HMA_dom"/>
</dbReference>
<evidence type="ECO:0000256" key="2">
    <source>
        <dbReference type="SAM" id="MobiDB-lite"/>
    </source>
</evidence>
<name>A0A2I0A1X1_9ASPA</name>
<evidence type="ECO:0000259" key="3">
    <source>
        <dbReference type="PROSITE" id="PS50846"/>
    </source>
</evidence>
<gene>
    <name evidence="4" type="primary">PAA1</name>
    <name evidence="4" type="ORF">AXF42_Ash004078</name>
</gene>
<dbReference type="PROSITE" id="PS01047">
    <property type="entry name" value="HMA_1"/>
    <property type="match status" value="1"/>
</dbReference>
<feature type="compositionally biased region" description="Gly residues" evidence="2">
    <location>
        <begin position="94"/>
        <end position="113"/>
    </location>
</feature>
<feature type="region of interest" description="Disordered" evidence="2">
    <location>
        <begin position="94"/>
        <end position="125"/>
    </location>
</feature>
<proteinExistence type="predicted"/>
<dbReference type="InterPro" id="IPR017969">
    <property type="entry name" value="Heavy-metal-associated_CS"/>
</dbReference>
<keyword evidence="5" id="KW-1185">Reference proteome</keyword>
<reference evidence="4 5" key="1">
    <citation type="journal article" date="2017" name="Nature">
        <title>The Apostasia genome and the evolution of orchids.</title>
        <authorList>
            <person name="Zhang G.Q."/>
            <person name="Liu K.W."/>
            <person name="Li Z."/>
            <person name="Lohaus R."/>
            <person name="Hsiao Y.Y."/>
            <person name="Niu S.C."/>
            <person name="Wang J.Y."/>
            <person name="Lin Y.C."/>
            <person name="Xu Q."/>
            <person name="Chen L.J."/>
            <person name="Yoshida K."/>
            <person name="Fujiwara S."/>
            <person name="Wang Z.W."/>
            <person name="Zhang Y.Q."/>
            <person name="Mitsuda N."/>
            <person name="Wang M."/>
            <person name="Liu G.H."/>
            <person name="Pecoraro L."/>
            <person name="Huang H.X."/>
            <person name="Xiao X.J."/>
            <person name="Lin M."/>
            <person name="Wu X.Y."/>
            <person name="Wu W.L."/>
            <person name="Chen Y.Y."/>
            <person name="Chang S.B."/>
            <person name="Sakamoto S."/>
            <person name="Ohme-Takagi M."/>
            <person name="Yagi M."/>
            <person name="Zeng S.J."/>
            <person name="Shen C.Y."/>
            <person name="Yeh C.M."/>
            <person name="Luo Y.B."/>
            <person name="Tsai W.C."/>
            <person name="Van de Peer Y."/>
            <person name="Liu Z.J."/>
        </authorList>
    </citation>
    <scope>NUCLEOTIDE SEQUENCE [LARGE SCALE GENOMIC DNA]</scope>
    <source>
        <strain evidence="5">cv. Shenzhen</strain>
        <tissue evidence="4">Stem</tissue>
    </source>
</reference>
<dbReference type="InterPro" id="IPR036163">
    <property type="entry name" value="HMA_dom_sf"/>
</dbReference>
<feature type="domain" description="HMA" evidence="3">
    <location>
        <begin position="135"/>
        <end position="209"/>
    </location>
</feature>
<dbReference type="SUPFAM" id="SSF55008">
    <property type="entry name" value="HMA, heavy metal-associated domain"/>
    <property type="match status" value="1"/>
</dbReference>
<protein>
    <submittedName>
        <fullName evidence="4">Copper-transporting ATPase PAA1, chloroplastic</fullName>
    </submittedName>
</protein>